<dbReference type="HAMAP" id="MF_00074">
    <property type="entry name" value="16SrRNA_methyltr_G"/>
    <property type="match status" value="1"/>
</dbReference>
<evidence type="ECO:0000256" key="4">
    <source>
        <dbReference type="ARBA" id="ARBA00022679"/>
    </source>
</evidence>
<keyword evidence="1 6" id="KW-0963">Cytoplasm</keyword>
<feature type="binding site" evidence="6">
    <location>
        <begin position="124"/>
        <end position="125"/>
    </location>
    <ligand>
        <name>S-adenosyl-L-methionine</name>
        <dbReference type="ChEBI" id="CHEBI:59789"/>
    </ligand>
</feature>
<dbReference type="Gene3D" id="3.40.50.150">
    <property type="entry name" value="Vaccinia Virus protein VP39"/>
    <property type="match status" value="1"/>
</dbReference>
<dbReference type="EC" id="2.1.1.-" evidence="6"/>
<reference evidence="7" key="2">
    <citation type="submission" date="2022-11" db="EMBL/GenBank/DDBJ databases">
        <title>complete genomes of mycoplasma synoviae ZX313 strain and SD2 strain.</title>
        <authorList>
            <person name="Zhong Q."/>
        </authorList>
    </citation>
    <scope>NUCLEOTIDE SEQUENCE</scope>
    <source>
        <strain evidence="7">SD2</strain>
    </source>
</reference>
<dbReference type="GO" id="GO:0005829">
    <property type="term" value="C:cytosol"/>
    <property type="evidence" value="ECO:0007669"/>
    <property type="project" value="TreeGrafter"/>
</dbReference>
<dbReference type="CDD" id="cd02440">
    <property type="entry name" value="AdoMet_MTases"/>
    <property type="match status" value="1"/>
</dbReference>
<keyword evidence="2 6" id="KW-0698">rRNA processing</keyword>
<dbReference type="AlphaFoldDB" id="A0AAX3F2R7"/>
<dbReference type="PIRSF" id="PIRSF003078">
    <property type="entry name" value="GidB"/>
    <property type="match status" value="1"/>
</dbReference>
<dbReference type="InterPro" id="IPR003682">
    <property type="entry name" value="rRNA_ssu_MeTfrase_G"/>
</dbReference>
<keyword evidence="5 6" id="KW-0949">S-adenosyl-L-methionine</keyword>
<gene>
    <name evidence="6 7" type="primary">rsmG</name>
    <name evidence="7" type="ORF">OIE46_00875</name>
</gene>
<evidence type="ECO:0000313" key="8">
    <source>
        <dbReference type="Proteomes" id="UP001164481"/>
    </source>
</evidence>
<keyword evidence="4 6" id="KW-0808">Transferase</keyword>
<evidence type="ECO:0000256" key="5">
    <source>
        <dbReference type="ARBA" id="ARBA00022691"/>
    </source>
</evidence>
<evidence type="ECO:0000256" key="1">
    <source>
        <dbReference type="ARBA" id="ARBA00022490"/>
    </source>
</evidence>
<evidence type="ECO:0000256" key="2">
    <source>
        <dbReference type="ARBA" id="ARBA00022552"/>
    </source>
</evidence>
<dbReference type="Proteomes" id="UP001164481">
    <property type="component" value="Chromosome"/>
</dbReference>
<evidence type="ECO:0000256" key="3">
    <source>
        <dbReference type="ARBA" id="ARBA00022603"/>
    </source>
</evidence>
<dbReference type="InterPro" id="IPR029063">
    <property type="entry name" value="SAM-dependent_MTases_sf"/>
</dbReference>
<dbReference type="NCBIfam" id="TIGR00138">
    <property type="entry name" value="rsmG_gidB"/>
    <property type="match status" value="1"/>
</dbReference>
<name>A0AAX3F2R7_MYCSY</name>
<evidence type="ECO:0000256" key="6">
    <source>
        <dbReference type="HAMAP-Rule" id="MF_00074"/>
    </source>
</evidence>
<protein>
    <recommendedName>
        <fullName evidence="6">Ribosomal RNA small subunit methyltransferase G</fullName>
        <ecNumber evidence="6">2.1.1.-</ecNumber>
    </recommendedName>
    <alternativeName>
        <fullName evidence="6">16S rRNA 7-methylguanosine methyltransferase</fullName>
        <shortName evidence="6">16S rRNA m7G methyltransferase</shortName>
    </alternativeName>
</protein>
<comment type="similarity">
    <text evidence="6">Belongs to the methyltransferase superfamily. RNA methyltransferase RsmG family.</text>
</comment>
<dbReference type="PANTHER" id="PTHR31760:SF0">
    <property type="entry name" value="S-ADENOSYL-L-METHIONINE-DEPENDENT METHYLTRANSFERASES SUPERFAMILY PROTEIN"/>
    <property type="match status" value="1"/>
</dbReference>
<feature type="binding site" evidence="6">
    <location>
        <position position="139"/>
    </location>
    <ligand>
        <name>S-adenosyl-L-methionine</name>
        <dbReference type="ChEBI" id="CHEBI:59789"/>
    </ligand>
</feature>
<dbReference type="RefSeq" id="WP_154221516.1">
    <property type="nucleotide sequence ID" value="NZ_CP034544.1"/>
</dbReference>
<feature type="binding site" evidence="6">
    <location>
        <position position="78"/>
    </location>
    <ligand>
        <name>S-adenosyl-L-methionine</name>
        <dbReference type="ChEBI" id="CHEBI:59789"/>
    </ligand>
</feature>
<dbReference type="Pfam" id="PF02527">
    <property type="entry name" value="GidB"/>
    <property type="match status" value="1"/>
</dbReference>
<reference evidence="7" key="1">
    <citation type="submission" date="2022-10" db="EMBL/GenBank/DDBJ databases">
        <authorList>
            <person name="Wei X."/>
        </authorList>
    </citation>
    <scope>NUCLEOTIDE SEQUENCE</scope>
    <source>
        <strain evidence="7">SD2</strain>
    </source>
</reference>
<keyword evidence="3 6" id="KW-0489">Methyltransferase</keyword>
<dbReference type="EMBL" id="CP107525">
    <property type="protein sequence ID" value="UZW64632.1"/>
    <property type="molecule type" value="Genomic_DNA"/>
</dbReference>
<feature type="binding site" evidence="6">
    <location>
        <position position="73"/>
    </location>
    <ligand>
        <name>S-adenosyl-L-methionine</name>
        <dbReference type="ChEBI" id="CHEBI:59789"/>
    </ligand>
</feature>
<proteinExistence type="inferred from homology"/>
<dbReference type="GO" id="GO:0070043">
    <property type="term" value="F:rRNA (guanine-N7-)-methyltransferase activity"/>
    <property type="evidence" value="ECO:0007669"/>
    <property type="project" value="UniProtKB-UniRule"/>
</dbReference>
<organism evidence="7 8">
    <name type="scientific">Mycoplasmopsis synoviae</name>
    <name type="common">Mycoplasma synoviae</name>
    <dbReference type="NCBI Taxonomy" id="2109"/>
    <lineage>
        <taxon>Bacteria</taxon>
        <taxon>Bacillati</taxon>
        <taxon>Mycoplasmatota</taxon>
        <taxon>Mycoplasmoidales</taxon>
        <taxon>Metamycoplasmataceae</taxon>
        <taxon>Mycoplasmopsis</taxon>
    </lineage>
</organism>
<dbReference type="SUPFAM" id="SSF53335">
    <property type="entry name" value="S-adenosyl-L-methionine-dependent methyltransferases"/>
    <property type="match status" value="1"/>
</dbReference>
<evidence type="ECO:0000313" key="7">
    <source>
        <dbReference type="EMBL" id="UZW64632.1"/>
    </source>
</evidence>
<comment type="subcellular location">
    <subcellularLocation>
        <location evidence="6">Cytoplasm</location>
    </subcellularLocation>
</comment>
<comment type="function">
    <text evidence="6">Specifically methylates the N7 position of a guanine in 16S rRNA.</text>
</comment>
<accession>A0AAX3F2R7</accession>
<comment type="caution">
    <text evidence="6">Lacks conserved residue(s) required for the propagation of feature annotation.</text>
</comment>
<sequence>MEFKNKVIAYCKERNANFLDFEKYVSLIEEHNKNINLTGFSGESLWEEGILNSLLYMNSSTKDKSEIKILDIGSGVGFPAIPYVLLRENNSIDIFEPIQKRVDFLNLVKQELTLDKVNIYKQRAEEFSQKNIYDVVVARAVGSVKTMLMAAFHLVALKGEMVLIKGPKYKQEILEAQEILSKLKVEVIVDKFILNAKENFLVRIKKLRSCPKEFPYSWKDIKKQS</sequence>
<dbReference type="PANTHER" id="PTHR31760">
    <property type="entry name" value="S-ADENOSYL-L-METHIONINE-DEPENDENT METHYLTRANSFERASES SUPERFAMILY PROTEIN"/>
    <property type="match status" value="1"/>
</dbReference>